<organism evidence="2 3">
    <name type="scientific">Oryzicola mucosus</name>
    <dbReference type="NCBI Taxonomy" id="2767425"/>
    <lineage>
        <taxon>Bacteria</taxon>
        <taxon>Pseudomonadati</taxon>
        <taxon>Pseudomonadota</taxon>
        <taxon>Alphaproteobacteria</taxon>
        <taxon>Hyphomicrobiales</taxon>
        <taxon>Phyllobacteriaceae</taxon>
        <taxon>Oryzicola</taxon>
    </lineage>
</organism>
<sequence>MEATRCSEPLGKHGILASSIRTYGEREMQQAYSVDDFCAAYGIERTYAYSQMKDGLLAFRKAGRRRLIAKNDADAWLQNLPKGDATIQAGE</sequence>
<dbReference type="EMBL" id="JACVVX010000006">
    <property type="protein sequence ID" value="MBD0416527.1"/>
    <property type="molecule type" value="Genomic_DNA"/>
</dbReference>
<evidence type="ECO:0000313" key="2">
    <source>
        <dbReference type="EMBL" id="MBD0416527.1"/>
    </source>
</evidence>
<reference evidence="2" key="1">
    <citation type="submission" date="2020-09" db="EMBL/GenBank/DDBJ databases">
        <title>Genome seq and assembly of Tianweitania sp.</title>
        <authorList>
            <person name="Chhetri G."/>
        </authorList>
    </citation>
    <scope>NUCLEOTIDE SEQUENCE</scope>
    <source>
        <strain evidence="2">Rool2</strain>
    </source>
</reference>
<protein>
    <submittedName>
        <fullName evidence="2">Helix-turn-helix domain-containing protein</fullName>
    </submittedName>
</protein>
<feature type="domain" description="Helix-turn-helix" evidence="1">
    <location>
        <begin position="32"/>
        <end position="79"/>
    </location>
</feature>
<keyword evidence="3" id="KW-1185">Reference proteome</keyword>
<gene>
    <name evidence="2" type="ORF">ICI42_17875</name>
</gene>
<dbReference type="AlphaFoldDB" id="A0A8J6PQ40"/>
<comment type="caution">
    <text evidence="2">The sequence shown here is derived from an EMBL/GenBank/DDBJ whole genome shotgun (WGS) entry which is preliminary data.</text>
</comment>
<evidence type="ECO:0000313" key="3">
    <source>
        <dbReference type="Proteomes" id="UP000643405"/>
    </source>
</evidence>
<proteinExistence type="predicted"/>
<name>A0A8J6PQ40_9HYPH</name>
<dbReference type="Proteomes" id="UP000643405">
    <property type="component" value="Unassembled WGS sequence"/>
</dbReference>
<evidence type="ECO:0000259" key="1">
    <source>
        <dbReference type="Pfam" id="PF12728"/>
    </source>
</evidence>
<dbReference type="Pfam" id="PF12728">
    <property type="entry name" value="HTH_17"/>
    <property type="match status" value="1"/>
</dbReference>
<accession>A0A8J6PQ40</accession>
<dbReference type="InterPro" id="IPR041657">
    <property type="entry name" value="HTH_17"/>
</dbReference>